<name>A0ABY5B8P2_BURGL</name>
<organism evidence="1 2">
    <name type="scientific">Burkholderia glumae</name>
    <name type="common">Pseudomonas glumae</name>
    <dbReference type="NCBI Taxonomy" id="337"/>
    <lineage>
        <taxon>Bacteria</taxon>
        <taxon>Pseudomonadati</taxon>
        <taxon>Pseudomonadota</taxon>
        <taxon>Betaproteobacteria</taxon>
        <taxon>Burkholderiales</taxon>
        <taxon>Burkholderiaceae</taxon>
        <taxon>Burkholderia</taxon>
    </lineage>
</organism>
<reference evidence="1" key="1">
    <citation type="submission" date="2022-06" db="EMBL/GenBank/DDBJ databases">
        <title>Draft genome sequence of Burkholderia glumae strain GR20004 isolated from rice panicle showing bacterial panicle blight.</title>
        <authorList>
            <person name="Choi S.Y."/>
            <person name="Lee Y.H."/>
        </authorList>
    </citation>
    <scope>NUCLEOTIDE SEQUENCE</scope>
    <source>
        <strain evidence="1">GR20004</strain>
    </source>
</reference>
<evidence type="ECO:0000313" key="1">
    <source>
        <dbReference type="EMBL" id="USS42806.1"/>
    </source>
</evidence>
<keyword evidence="2" id="KW-1185">Reference proteome</keyword>
<accession>A0ABY5B8P2</accession>
<dbReference type="RefSeq" id="WP_017432576.1">
    <property type="nucleotide sequence ID" value="NZ_CP021075.1"/>
</dbReference>
<protein>
    <submittedName>
        <fullName evidence="1">DUF1804 family protein</fullName>
    </submittedName>
</protein>
<dbReference type="Proteomes" id="UP001056386">
    <property type="component" value="Chromosome 2"/>
</dbReference>
<gene>
    <name evidence="1" type="ORF">NFI99_11545</name>
</gene>
<dbReference type="InterPro" id="IPR014926">
    <property type="entry name" value="Phage_D3112_Orf24"/>
</dbReference>
<dbReference type="EMBL" id="CP099583">
    <property type="protein sequence ID" value="USS42806.1"/>
    <property type="molecule type" value="Genomic_DNA"/>
</dbReference>
<dbReference type="Pfam" id="PF08822">
    <property type="entry name" value="DUF1804"/>
    <property type="match status" value="1"/>
</dbReference>
<sequence>MAHDDKVRNQLHTKYLQGMPLTTAAEARKVSYQTARNFKRSAQEAGDDWDIAYGADLPGQHALSCRSRDPI</sequence>
<proteinExistence type="predicted"/>
<dbReference type="GeneID" id="45698787"/>
<evidence type="ECO:0000313" key="2">
    <source>
        <dbReference type="Proteomes" id="UP001056386"/>
    </source>
</evidence>